<dbReference type="Proteomes" id="UP000648075">
    <property type="component" value="Unassembled WGS sequence"/>
</dbReference>
<dbReference type="Gene3D" id="3.40.50.300">
    <property type="entry name" value="P-loop containing nucleotide triphosphate hydrolases"/>
    <property type="match status" value="1"/>
</dbReference>
<name>A0A918PJI2_9SPHN</name>
<evidence type="ECO:0000313" key="1">
    <source>
        <dbReference type="EMBL" id="GGZ11320.1"/>
    </source>
</evidence>
<gene>
    <name evidence="1" type="ORF">GCM10011614_27880</name>
</gene>
<dbReference type="InterPro" id="IPR052736">
    <property type="entry name" value="Stf3_sulfotransferase"/>
</dbReference>
<dbReference type="RefSeq" id="WP_229814192.1">
    <property type="nucleotide sequence ID" value="NZ_BMZA01000012.1"/>
</dbReference>
<dbReference type="InterPro" id="IPR027417">
    <property type="entry name" value="P-loop_NTPase"/>
</dbReference>
<proteinExistence type="predicted"/>
<organism evidence="1 2">
    <name type="scientific">Novosphingobium colocasiae</name>
    <dbReference type="NCBI Taxonomy" id="1256513"/>
    <lineage>
        <taxon>Bacteria</taxon>
        <taxon>Pseudomonadati</taxon>
        <taxon>Pseudomonadota</taxon>
        <taxon>Alphaproteobacteria</taxon>
        <taxon>Sphingomonadales</taxon>
        <taxon>Sphingomonadaceae</taxon>
        <taxon>Novosphingobium</taxon>
    </lineage>
</organism>
<sequence>MISRSKALDLINEDTLHERAIARAGSSDFGTDDYREGLGVLLDSASRNSRLEKIAPRMSSLVVDVLAGRLASQAGWNARPETLALPVTAPLVITGLPRSGTTLLHFLMSLDPQFQWTPRWVGEAPLVRPARDQWEQHPQYKAVHERLEALFEANPGLRAAHEMGAGLADECITVMVQSFISNMFISMLPLPEYRQWFFETDETPSYVRYKDNLRLMGADTPNKTWLLKNPSHTIGMEPLLTTFPDARVVVLHRHPVETIASGASLTYRGADFWEKHEVGPIRLDVYSRAVKRMAAARERHPSRCLDVYYRDMVRDPLGTVRRIYAHYGLDLNAATETAMQHWLDQNPQGKHGKHSYSSGEFGISDSDVRAAFAEYISEYSLDASVGS</sequence>
<protein>
    <submittedName>
        <fullName evidence="1">Sulfotransferase family protein</fullName>
    </submittedName>
</protein>
<reference evidence="1" key="1">
    <citation type="journal article" date="2014" name="Int. J. Syst. Evol. Microbiol.">
        <title>Complete genome sequence of Corynebacterium casei LMG S-19264T (=DSM 44701T), isolated from a smear-ripened cheese.</title>
        <authorList>
            <consortium name="US DOE Joint Genome Institute (JGI-PGF)"/>
            <person name="Walter F."/>
            <person name="Albersmeier A."/>
            <person name="Kalinowski J."/>
            <person name="Ruckert C."/>
        </authorList>
    </citation>
    <scope>NUCLEOTIDE SEQUENCE</scope>
    <source>
        <strain evidence="1">KCTC 32255</strain>
    </source>
</reference>
<accession>A0A918PJI2</accession>
<dbReference type="AlphaFoldDB" id="A0A918PJI2"/>
<comment type="caution">
    <text evidence="1">The sequence shown here is derived from an EMBL/GenBank/DDBJ whole genome shotgun (WGS) entry which is preliminary data.</text>
</comment>
<dbReference type="SUPFAM" id="SSF52540">
    <property type="entry name" value="P-loop containing nucleoside triphosphate hydrolases"/>
    <property type="match status" value="1"/>
</dbReference>
<evidence type="ECO:0000313" key="2">
    <source>
        <dbReference type="Proteomes" id="UP000648075"/>
    </source>
</evidence>
<reference evidence="1" key="2">
    <citation type="submission" date="2020-09" db="EMBL/GenBank/DDBJ databases">
        <authorList>
            <person name="Sun Q."/>
            <person name="Kim S."/>
        </authorList>
    </citation>
    <scope>NUCLEOTIDE SEQUENCE</scope>
    <source>
        <strain evidence="1">KCTC 32255</strain>
    </source>
</reference>
<dbReference type="Pfam" id="PF13469">
    <property type="entry name" value="Sulfotransfer_3"/>
    <property type="match status" value="1"/>
</dbReference>
<dbReference type="EMBL" id="BMZA01000012">
    <property type="protein sequence ID" value="GGZ11320.1"/>
    <property type="molecule type" value="Genomic_DNA"/>
</dbReference>
<dbReference type="PANTHER" id="PTHR36451">
    <property type="entry name" value="PAPS-DEPENDENT SULFOTRANSFERASE STF3"/>
    <property type="match status" value="1"/>
</dbReference>
<keyword evidence="2" id="KW-1185">Reference proteome</keyword>
<dbReference type="PANTHER" id="PTHR36451:SF1">
    <property type="entry name" value="OMEGA-HYDROXY-BETA-DIHYDROMENAQUINONE-9 SULFOTRANSFERASE STF3"/>
    <property type="match status" value="1"/>
</dbReference>